<dbReference type="OrthoDB" id="39195at2157"/>
<gene>
    <name evidence="1" type="ORF">D1868_09975</name>
</gene>
<dbReference type="KEGG" id="sazo:D1868_09975"/>
<organism evidence="1 2">
    <name type="scientific">Stygiolobus azoricus</name>
    <dbReference type="NCBI Taxonomy" id="41675"/>
    <lineage>
        <taxon>Archaea</taxon>
        <taxon>Thermoproteota</taxon>
        <taxon>Thermoprotei</taxon>
        <taxon>Sulfolobales</taxon>
        <taxon>Sulfolobaceae</taxon>
        <taxon>Stygiolobus</taxon>
    </lineage>
</organism>
<sequence>MTKYAVITTNLVTRIPELRQALAGKKIVVTTLTFSKALKMGVNPSNLLDNDVWIRAYSHKPIKISGLDEADSESVLVAQELSAELFTDNENVEKIARKMGIAVFHYP</sequence>
<dbReference type="GeneID" id="42799400"/>
<evidence type="ECO:0008006" key="3">
    <source>
        <dbReference type="Google" id="ProtNLM"/>
    </source>
</evidence>
<name>A0A650CRJ5_9CREN</name>
<keyword evidence="2" id="KW-1185">Reference proteome</keyword>
<protein>
    <recommendedName>
        <fullName evidence="3">PIN domain-containing protein</fullName>
    </recommendedName>
</protein>
<dbReference type="EMBL" id="CP045483">
    <property type="protein sequence ID" value="QGR20282.1"/>
    <property type="molecule type" value="Genomic_DNA"/>
</dbReference>
<dbReference type="AlphaFoldDB" id="A0A650CRJ5"/>
<dbReference type="RefSeq" id="WP_156007732.1">
    <property type="nucleotide sequence ID" value="NZ_CP045483.1"/>
</dbReference>
<proteinExistence type="predicted"/>
<evidence type="ECO:0000313" key="2">
    <source>
        <dbReference type="Proteomes" id="UP000423396"/>
    </source>
</evidence>
<reference evidence="1 2" key="1">
    <citation type="submission" date="2019-10" db="EMBL/GenBank/DDBJ databases">
        <title>Genome Sequences from Six Type Strain Members of the Archaeal Family Sulfolobaceae: Acidianus ambivalens, Acidianus infernus, Metallosphaera prunae, Stygiolobus azoricus, Sulfolobus metallicus, and Sulfurisphaera ohwakuensis.</title>
        <authorList>
            <person name="Counts J.A."/>
            <person name="Kelly R.M."/>
        </authorList>
    </citation>
    <scope>NUCLEOTIDE SEQUENCE [LARGE SCALE GENOMIC DNA]</scope>
    <source>
        <strain evidence="1 2">FC6</strain>
    </source>
</reference>
<evidence type="ECO:0000313" key="1">
    <source>
        <dbReference type="EMBL" id="QGR20282.1"/>
    </source>
</evidence>
<dbReference type="Gene3D" id="3.40.50.1010">
    <property type="entry name" value="5'-nuclease"/>
    <property type="match status" value="1"/>
</dbReference>
<accession>A0A650CRJ5</accession>
<dbReference type="Proteomes" id="UP000423396">
    <property type="component" value="Chromosome"/>
</dbReference>